<comment type="caution">
    <text evidence="3">The sequence shown here is derived from an EMBL/GenBank/DDBJ whole genome shotgun (WGS) entry which is preliminary data.</text>
</comment>
<organism evidence="3 4">
    <name type="scientific">Myxococcus llanfairpwllgwyngyllgogerychwyrndrobwllllantysiliogogogochensis</name>
    <dbReference type="NCBI Taxonomy" id="2590453"/>
    <lineage>
        <taxon>Bacteria</taxon>
        <taxon>Pseudomonadati</taxon>
        <taxon>Myxococcota</taxon>
        <taxon>Myxococcia</taxon>
        <taxon>Myxococcales</taxon>
        <taxon>Cystobacterineae</taxon>
        <taxon>Myxococcaceae</taxon>
        <taxon>Myxococcus</taxon>
    </lineage>
</organism>
<dbReference type="AlphaFoldDB" id="A0A540X1C6"/>
<feature type="compositionally biased region" description="Acidic residues" evidence="1">
    <location>
        <begin position="27"/>
        <end position="52"/>
    </location>
</feature>
<dbReference type="SUPFAM" id="SSF56925">
    <property type="entry name" value="OMPA-like"/>
    <property type="match status" value="1"/>
</dbReference>
<accession>A0A540X1C6</accession>
<evidence type="ECO:0008006" key="5">
    <source>
        <dbReference type="Google" id="ProtNLM"/>
    </source>
</evidence>
<gene>
    <name evidence="3" type="ORF">FJV41_15420</name>
</gene>
<name>A0A540X1C6_9BACT</name>
<feature type="signal peptide" evidence="2">
    <location>
        <begin position="1"/>
        <end position="26"/>
    </location>
</feature>
<sequence>MRTATVKNWLTRCLVGGLLVAPPAFAQDDDDPYAYPEDEPGPSQEQIEEEEAAERRRRNVDQADEFRNASEQEGEEGDFKELAGLDDPNLGVGVELLAGALLLESPRGRFADTVLGLGVRTTWEFGRTFDLEPFRENLWADLRWTYGNSSDGTDFIRGSTSQHYFTIAPAYEFKFGKSDFGFFGQVGGGVAYQTTSITVDANETKVNGLKPLLQYGVGLRGRPRLSSSSNFRLSFRLEAMGYRRGYMNDFFLGGSVGATF</sequence>
<reference evidence="3 4" key="1">
    <citation type="submission" date="2019-06" db="EMBL/GenBank/DDBJ databases">
        <authorList>
            <person name="Livingstone P."/>
            <person name="Whitworth D."/>
        </authorList>
    </citation>
    <scope>NUCLEOTIDE SEQUENCE [LARGE SCALE GENOMIC DNA]</scope>
    <source>
        <strain evidence="3 4">AM401</strain>
    </source>
</reference>
<feature type="region of interest" description="Disordered" evidence="1">
    <location>
        <begin position="25"/>
        <end position="83"/>
    </location>
</feature>
<proteinExistence type="predicted"/>
<dbReference type="Proteomes" id="UP000315369">
    <property type="component" value="Unassembled WGS sequence"/>
</dbReference>
<evidence type="ECO:0000313" key="4">
    <source>
        <dbReference type="Proteomes" id="UP000315369"/>
    </source>
</evidence>
<dbReference type="OrthoDB" id="5381856at2"/>
<dbReference type="RefSeq" id="WP_141643238.1">
    <property type="nucleotide sequence ID" value="NZ_VIFM01000052.1"/>
</dbReference>
<dbReference type="EMBL" id="VIFM01000052">
    <property type="protein sequence ID" value="TQF15062.1"/>
    <property type="molecule type" value="Genomic_DNA"/>
</dbReference>
<evidence type="ECO:0000313" key="3">
    <source>
        <dbReference type="EMBL" id="TQF15062.1"/>
    </source>
</evidence>
<feature type="compositionally biased region" description="Basic and acidic residues" evidence="1">
    <location>
        <begin position="59"/>
        <end position="70"/>
    </location>
</feature>
<evidence type="ECO:0000256" key="2">
    <source>
        <dbReference type="SAM" id="SignalP"/>
    </source>
</evidence>
<protein>
    <recommendedName>
        <fullName evidence="5">Outer membrane protein beta-barrel domain-containing protein</fullName>
    </recommendedName>
</protein>
<keyword evidence="2" id="KW-0732">Signal</keyword>
<dbReference type="InterPro" id="IPR011250">
    <property type="entry name" value="OMP/PagP_B-barrel"/>
</dbReference>
<keyword evidence="4" id="KW-1185">Reference proteome</keyword>
<evidence type="ECO:0000256" key="1">
    <source>
        <dbReference type="SAM" id="MobiDB-lite"/>
    </source>
</evidence>
<feature type="chain" id="PRO_5021996077" description="Outer membrane protein beta-barrel domain-containing protein" evidence="2">
    <location>
        <begin position="27"/>
        <end position="260"/>
    </location>
</feature>